<reference evidence="1" key="1">
    <citation type="submission" date="2021-06" db="EMBL/GenBank/DDBJ databases">
        <title>Parelaphostrongylus tenuis whole genome reference sequence.</title>
        <authorList>
            <person name="Garwood T.J."/>
            <person name="Larsen P.A."/>
            <person name="Fountain-Jones N.M."/>
            <person name="Garbe J.R."/>
            <person name="Macchietto M.G."/>
            <person name="Kania S.A."/>
            <person name="Gerhold R.W."/>
            <person name="Richards J.E."/>
            <person name="Wolf T.M."/>
        </authorList>
    </citation>
    <scope>NUCLEOTIDE SEQUENCE</scope>
    <source>
        <strain evidence="1">MNPRO001-30</strain>
        <tissue evidence="1">Meninges</tissue>
    </source>
</reference>
<gene>
    <name evidence="1" type="ORF">KIN20_036917</name>
</gene>
<proteinExistence type="predicted"/>
<dbReference type="Proteomes" id="UP001196413">
    <property type="component" value="Unassembled WGS sequence"/>
</dbReference>
<comment type="caution">
    <text evidence="1">The sequence shown here is derived from an EMBL/GenBank/DDBJ whole genome shotgun (WGS) entry which is preliminary data.</text>
</comment>
<sequence>MVWTSNPATAANNVEISRSAMEVQSVVQRLIMHAVTDVLEEQGRRAGLFPAVISAILNQLSIQARYIPLHCEDLKPSSDDAPAPKEICFTSGNTVASVCDMPSQRDNMCTVMQRSTVPLQHRTISGTVSTTNIIMANWSNQMWQDVINKAARSLASGAFGLQIFGASVTVGS</sequence>
<dbReference type="EMBL" id="JAHQIW010007421">
    <property type="protein sequence ID" value="KAJ1374265.1"/>
    <property type="molecule type" value="Genomic_DNA"/>
</dbReference>
<name>A0AAD5RDQ3_PARTN</name>
<accession>A0AAD5RDQ3</accession>
<evidence type="ECO:0000313" key="2">
    <source>
        <dbReference type="Proteomes" id="UP001196413"/>
    </source>
</evidence>
<evidence type="ECO:0000313" key="1">
    <source>
        <dbReference type="EMBL" id="KAJ1374265.1"/>
    </source>
</evidence>
<protein>
    <submittedName>
        <fullName evidence="1">Uncharacterized protein</fullName>
    </submittedName>
</protein>
<organism evidence="1 2">
    <name type="scientific">Parelaphostrongylus tenuis</name>
    <name type="common">Meningeal worm</name>
    <dbReference type="NCBI Taxonomy" id="148309"/>
    <lineage>
        <taxon>Eukaryota</taxon>
        <taxon>Metazoa</taxon>
        <taxon>Ecdysozoa</taxon>
        <taxon>Nematoda</taxon>
        <taxon>Chromadorea</taxon>
        <taxon>Rhabditida</taxon>
        <taxon>Rhabditina</taxon>
        <taxon>Rhabditomorpha</taxon>
        <taxon>Strongyloidea</taxon>
        <taxon>Metastrongylidae</taxon>
        <taxon>Parelaphostrongylus</taxon>
    </lineage>
</organism>
<dbReference type="AlphaFoldDB" id="A0AAD5RDQ3"/>
<keyword evidence="2" id="KW-1185">Reference proteome</keyword>